<reference evidence="2" key="1">
    <citation type="submission" date="2020-11" db="EMBL/GenBank/DDBJ databases">
        <title>Sequencing the genomes of 1000 actinobacteria strains.</title>
        <authorList>
            <person name="Klenk H.-P."/>
        </authorList>
    </citation>
    <scope>NUCLEOTIDE SEQUENCE</scope>
    <source>
        <strain evidence="2">DSM 43175</strain>
    </source>
</reference>
<feature type="compositionally biased region" description="Basic and acidic residues" evidence="1">
    <location>
        <begin position="1"/>
        <end position="12"/>
    </location>
</feature>
<feature type="compositionally biased region" description="Low complexity" evidence="1">
    <location>
        <begin position="90"/>
        <end position="108"/>
    </location>
</feature>
<dbReference type="Proteomes" id="UP000614047">
    <property type="component" value="Unassembled WGS sequence"/>
</dbReference>
<dbReference type="AlphaFoldDB" id="A0A931DGN9"/>
<feature type="region of interest" description="Disordered" evidence="1">
    <location>
        <begin position="166"/>
        <end position="221"/>
    </location>
</feature>
<organism evidence="2 3">
    <name type="scientific">Actinomadura viridis</name>
    <dbReference type="NCBI Taxonomy" id="58110"/>
    <lineage>
        <taxon>Bacteria</taxon>
        <taxon>Bacillati</taxon>
        <taxon>Actinomycetota</taxon>
        <taxon>Actinomycetes</taxon>
        <taxon>Streptosporangiales</taxon>
        <taxon>Thermomonosporaceae</taxon>
        <taxon>Actinomadura</taxon>
    </lineage>
</organism>
<comment type="caution">
    <text evidence="2">The sequence shown here is derived from an EMBL/GenBank/DDBJ whole genome shotgun (WGS) entry which is preliminary data.</text>
</comment>
<evidence type="ECO:0000313" key="3">
    <source>
        <dbReference type="Proteomes" id="UP000614047"/>
    </source>
</evidence>
<feature type="region of interest" description="Disordered" evidence="1">
    <location>
        <begin position="62"/>
        <end position="111"/>
    </location>
</feature>
<gene>
    <name evidence="2" type="ORF">IW256_001324</name>
</gene>
<feature type="compositionally biased region" description="Low complexity" evidence="1">
    <location>
        <begin position="180"/>
        <end position="190"/>
    </location>
</feature>
<name>A0A931DGN9_9ACTN</name>
<sequence>MGGGGRDGRPRCVGEFVPCPPPAARDGRIAVLGQGRPASDISDRMWPSVILERPGRIDTCMRSPCQRATVRRDREGGAGLSRARGPQIDGSPSSPGSGRVPGRGNVRPGSDRSVWYGVTLGHVAGRLWKGVLPARHGAQRAGGHGAARTPAPAGCNYSVKASSAVSADTGRGRAAVAGEPVVPTRSRSTSPRPPVPPGRPVPGREIGHSAAPGRRKRRSVADGSMKCYTTLLSRAWRGGYGQFRFIRIRVVCAFGCITESHERGNGA</sequence>
<evidence type="ECO:0000313" key="2">
    <source>
        <dbReference type="EMBL" id="MBG6087211.1"/>
    </source>
</evidence>
<evidence type="ECO:0000256" key="1">
    <source>
        <dbReference type="SAM" id="MobiDB-lite"/>
    </source>
</evidence>
<accession>A0A931DGN9</accession>
<feature type="region of interest" description="Disordered" evidence="1">
    <location>
        <begin position="1"/>
        <end position="25"/>
    </location>
</feature>
<protein>
    <submittedName>
        <fullName evidence="2">Uncharacterized protein</fullName>
    </submittedName>
</protein>
<feature type="compositionally biased region" description="Pro residues" evidence="1">
    <location>
        <begin position="191"/>
        <end position="200"/>
    </location>
</feature>
<proteinExistence type="predicted"/>
<keyword evidence="3" id="KW-1185">Reference proteome</keyword>
<dbReference type="EMBL" id="JADOUA010000001">
    <property type="protein sequence ID" value="MBG6087211.1"/>
    <property type="molecule type" value="Genomic_DNA"/>
</dbReference>